<feature type="region of interest" description="Disordered" evidence="1">
    <location>
        <begin position="1"/>
        <end position="31"/>
    </location>
</feature>
<reference evidence="2 3" key="1">
    <citation type="submission" date="2016-08" db="EMBL/GenBank/DDBJ databases">
        <title>Analysis of Carbohydrate Active Enzymes in Thermogemmatispora T81 Reveals Carbohydrate Degradation Ability.</title>
        <authorList>
            <person name="Tomazini A."/>
            <person name="Lal S."/>
            <person name="Stott M."/>
            <person name="Henrissat B."/>
            <person name="Polikarpov I."/>
            <person name="Sparling R."/>
            <person name="Levin D.B."/>
        </authorList>
    </citation>
    <scope>NUCLEOTIDE SEQUENCE [LARGE SCALE GENOMIC DNA]</scope>
    <source>
        <strain evidence="2 3">T81</strain>
    </source>
</reference>
<proteinExistence type="predicted"/>
<dbReference type="Proteomes" id="UP000248706">
    <property type="component" value="Unassembled WGS sequence"/>
</dbReference>
<dbReference type="EMBL" id="MCIF01000002">
    <property type="protein sequence ID" value="RAQ95354.1"/>
    <property type="molecule type" value="Genomic_DNA"/>
</dbReference>
<evidence type="ECO:0000256" key="1">
    <source>
        <dbReference type="SAM" id="MobiDB-lite"/>
    </source>
</evidence>
<comment type="caution">
    <text evidence="2">The sequence shown here is derived from an EMBL/GenBank/DDBJ whole genome shotgun (WGS) entry which is preliminary data.</text>
</comment>
<dbReference type="AlphaFoldDB" id="A0A328VJR3"/>
<feature type="compositionally biased region" description="Basic and acidic residues" evidence="1">
    <location>
        <begin position="1"/>
        <end position="13"/>
    </location>
</feature>
<sequence length="96" mass="10754">MERNCSNQEKESPDAGSVARGHNQAAARSDLVRHTALSRLVRSGRQQCRAGAESDGLLAWPASDLQPAARERRPGWQQEGGRFSPWQVFQRQVSRR</sequence>
<dbReference type="RefSeq" id="WP_189361477.1">
    <property type="nucleotide sequence ID" value="NZ_MCIF01000002.1"/>
</dbReference>
<name>A0A328VJR3_9CHLR</name>
<gene>
    <name evidence="2" type="ORF">A4R35_07385</name>
</gene>
<accession>A0A328VJR3</accession>
<evidence type="ECO:0000313" key="3">
    <source>
        <dbReference type="Proteomes" id="UP000248706"/>
    </source>
</evidence>
<protein>
    <submittedName>
        <fullName evidence="2">Uncharacterized protein</fullName>
    </submittedName>
</protein>
<feature type="compositionally biased region" description="Polar residues" evidence="1">
    <location>
        <begin position="87"/>
        <end position="96"/>
    </location>
</feature>
<feature type="region of interest" description="Disordered" evidence="1">
    <location>
        <begin position="59"/>
        <end position="96"/>
    </location>
</feature>
<keyword evidence="3" id="KW-1185">Reference proteome</keyword>
<evidence type="ECO:0000313" key="2">
    <source>
        <dbReference type="EMBL" id="RAQ95354.1"/>
    </source>
</evidence>
<organism evidence="2 3">
    <name type="scientific">Thermogemmatispora tikiterensis</name>
    <dbReference type="NCBI Taxonomy" id="1825093"/>
    <lineage>
        <taxon>Bacteria</taxon>
        <taxon>Bacillati</taxon>
        <taxon>Chloroflexota</taxon>
        <taxon>Ktedonobacteria</taxon>
        <taxon>Thermogemmatisporales</taxon>
        <taxon>Thermogemmatisporaceae</taxon>
        <taxon>Thermogemmatispora</taxon>
    </lineage>
</organism>